<dbReference type="InterPro" id="IPR014347">
    <property type="entry name" value="Tautomerase/MIF_sf"/>
</dbReference>
<sequence>MPMLDIHIPQDALTTEVEEHLVARLTDLLITHEGNDPTNVEARSITWTWVHRPANVFVGGEPTDRPRYKLVPQLPEGQYDDQRRAAMIAALTDAVLDAEERMGRSRDPFIVWVFPIEIPEGTWGGGGEVYRLADIAALVLESTEKGRAYAEERLGSRAVPDPTTSD</sequence>
<evidence type="ECO:0008006" key="3">
    <source>
        <dbReference type="Google" id="ProtNLM"/>
    </source>
</evidence>
<reference evidence="1" key="1">
    <citation type="submission" date="2022-05" db="EMBL/GenBank/DDBJ databases">
        <title>Jatrophihabitans sp. SB3-54 whole genome sequence.</title>
        <authorList>
            <person name="Suh M.K."/>
            <person name="Eom M.K."/>
            <person name="Kim J.S."/>
            <person name="Kim H.S."/>
            <person name="Do H.E."/>
            <person name="Shin Y.K."/>
            <person name="Lee J.-S."/>
        </authorList>
    </citation>
    <scope>NUCLEOTIDE SEQUENCE</scope>
    <source>
        <strain evidence="1">SB3-54</strain>
    </source>
</reference>
<dbReference type="Gene3D" id="3.30.429.10">
    <property type="entry name" value="Macrophage Migration Inhibitory Factor"/>
    <property type="match status" value="1"/>
</dbReference>
<keyword evidence="2" id="KW-1185">Reference proteome</keyword>
<dbReference type="EMBL" id="CP097463">
    <property type="protein sequence ID" value="WAX57752.1"/>
    <property type="molecule type" value="Genomic_DNA"/>
</dbReference>
<accession>A0ABY7K2H4</accession>
<name>A0ABY7K2H4_9ACTN</name>
<organism evidence="1 2">
    <name type="scientific">Jatrophihabitans cynanchi</name>
    <dbReference type="NCBI Taxonomy" id="2944128"/>
    <lineage>
        <taxon>Bacteria</taxon>
        <taxon>Bacillati</taxon>
        <taxon>Actinomycetota</taxon>
        <taxon>Actinomycetes</taxon>
        <taxon>Jatrophihabitantales</taxon>
        <taxon>Jatrophihabitantaceae</taxon>
        <taxon>Jatrophihabitans</taxon>
    </lineage>
</organism>
<gene>
    <name evidence="1" type="ORF">M6B22_03030</name>
</gene>
<evidence type="ECO:0000313" key="1">
    <source>
        <dbReference type="EMBL" id="WAX57752.1"/>
    </source>
</evidence>
<evidence type="ECO:0000313" key="2">
    <source>
        <dbReference type="Proteomes" id="UP001164693"/>
    </source>
</evidence>
<dbReference type="RefSeq" id="WP_269444299.1">
    <property type="nucleotide sequence ID" value="NZ_CP097463.1"/>
</dbReference>
<dbReference type="Proteomes" id="UP001164693">
    <property type="component" value="Chromosome"/>
</dbReference>
<proteinExistence type="predicted"/>
<protein>
    <recommendedName>
        <fullName evidence="3">Tautomerase enzyme</fullName>
    </recommendedName>
</protein>